<gene>
    <name evidence="3" type="ORF">AB1Y20_022466</name>
</gene>
<feature type="region of interest" description="Disordered" evidence="2">
    <location>
        <begin position="108"/>
        <end position="195"/>
    </location>
</feature>
<feature type="compositionally biased region" description="Polar residues" evidence="2">
    <location>
        <begin position="127"/>
        <end position="137"/>
    </location>
</feature>
<dbReference type="EMBL" id="JBGBPQ010000008">
    <property type="protein sequence ID" value="KAL1520905.1"/>
    <property type="molecule type" value="Genomic_DNA"/>
</dbReference>
<protein>
    <submittedName>
        <fullName evidence="3">Uncharacterized protein</fullName>
    </submittedName>
</protein>
<feature type="compositionally biased region" description="Basic and acidic residues" evidence="2">
    <location>
        <begin position="221"/>
        <end position="235"/>
    </location>
</feature>
<proteinExistence type="predicted"/>
<feature type="region of interest" description="Disordered" evidence="2">
    <location>
        <begin position="208"/>
        <end position="246"/>
    </location>
</feature>
<dbReference type="Proteomes" id="UP001515480">
    <property type="component" value="Unassembled WGS sequence"/>
</dbReference>
<feature type="coiled-coil region" evidence="1">
    <location>
        <begin position="278"/>
        <end position="394"/>
    </location>
</feature>
<organism evidence="3 4">
    <name type="scientific">Prymnesium parvum</name>
    <name type="common">Toxic golden alga</name>
    <dbReference type="NCBI Taxonomy" id="97485"/>
    <lineage>
        <taxon>Eukaryota</taxon>
        <taxon>Haptista</taxon>
        <taxon>Haptophyta</taxon>
        <taxon>Prymnesiophyceae</taxon>
        <taxon>Prymnesiales</taxon>
        <taxon>Prymnesiaceae</taxon>
        <taxon>Prymnesium</taxon>
    </lineage>
</organism>
<feature type="compositionally biased region" description="Polar residues" evidence="2">
    <location>
        <begin position="12"/>
        <end position="27"/>
    </location>
</feature>
<reference evidence="3 4" key="1">
    <citation type="journal article" date="2024" name="Science">
        <title>Giant polyketide synthase enzymes in the biosynthesis of giant marine polyether toxins.</title>
        <authorList>
            <person name="Fallon T.R."/>
            <person name="Shende V.V."/>
            <person name="Wierzbicki I.H."/>
            <person name="Pendleton A.L."/>
            <person name="Watervoot N.F."/>
            <person name="Auber R.P."/>
            <person name="Gonzalez D.J."/>
            <person name="Wisecaver J.H."/>
            <person name="Moore B.S."/>
        </authorList>
    </citation>
    <scope>NUCLEOTIDE SEQUENCE [LARGE SCALE GENOMIC DNA]</scope>
    <source>
        <strain evidence="3 4">12B1</strain>
    </source>
</reference>
<evidence type="ECO:0000256" key="1">
    <source>
        <dbReference type="SAM" id="Coils"/>
    </source>
</evidence>
<keyword evidence="1" id="KW-0175">Coiled coil</keyword>
<keyword evidence="4" id="KW-1185">Reference proteome</keyword>
<evidence type="ECO:0000313" key="3">
    <source>
        <dbReference type="EMBL" id="KAL1520905.1"/>
    </source>
</evidence>
<feature type="compositionally biased region" description="Basic residues" evidence="2">
    <location>
        <begin position="109"/>
        <end position="119"/>
    </location>
</feature>
<comment type="caution">
    <text evidence="3">The sequence shown here is derived from an EMBL/GenBank/DDBJ whole genome shotgun (WGS) entry which is preliminary data.</text>
</comment>
<accession>A0AB34JFZ8</accession>
<evidence type="ECO:0000256" key="2">
    <source>
        <dbReference type="SAM" id="MobiDB-lite"/>
    </source>
</evidence>
<evidence type="ECO:0000313" key="4">
    <source>
        <dbReference type="Proteomes" id="UP001515480"/>
    </source>
</evidence>
<name>A0AB34JFZ8_PRYPA</name>
<sequence length="434" mass="47669">MYPSTPECKPIPSSTPEGKHTPQSTSPPAEDHPLRILHLEHMLRFHKVLSRERLTSGDFSLPQLRKLGMAPHEIDRLLVWVQQQLLDSKSPSPLLRLRMGRVSSPLASAKRHSGLKSSHKLAVAPSTVGSLSPTASSGPVAGGKQKGSAQRRVGSAATEPNFPKGKLSTLKQTQTALYKPAKSTEGKRNSRGVSTARTVVSATVQKVNPDSSVESPVAKSKHAEAAETGKEKVSEDVAETGQETARPPVEMAQPSCSVHVESETGHATPRSPDAVCPSHRLQAELEKERRRREEAEAARLSAEKQLAEQQQARMEEESLAAAREDAETNECVQLLETREALREERMRLEHELQQVCEVADAHRSGDDQQLNEDEEELQDKLRQTILELHITEDELEQRRSSLQVCAVSKGKSRGKRLNVSSTVQPIAGAYLICK</sequence>
<dbReference type="AlphaFoldDB" id="A0AB34JFZ8"/>
<feature type="region of interest" description="Disordered" evidence="2">
    <location>
        <begin position="1"/>
        <end position="31"/>
    </location>
</feature>